<gene>
    <name evidence="2" type="ORF">OHJ16_12890</name>
</gene>
<dbReference type="Gene3D" id="3.40.50.2000">
    <property type="entry name" value="Glycogen Phosphorylase B"/>
    <property type="match status" value="1"/>
</dbReference>
<dbReference type="Gene3D" id="3.90.550.10">
    <property type="entry name" value="Spore Coat Polysaccharide Biosynthesis Protein SpsA, Chain A"/>
    <property type="match status" value="1"/>
</dbReference>
<keyword evidence="2" id="KW-0328">Glycosyltransferase</keyword>
<proteinExistence type="predicted"/>
<name>A0ABT4IB29_9ACTO</name>
<reference evidence="2" key="1">
    <citation type="submission" date="2022-10" db="EMBL/GenBank/DDBJ databases">
        <title>Genome sequence of Actinomyces israelii ATCC 10048.</title>
        <authorList>
            <person name="Watt R.M."/>
            <person name="Tong W.M."/>
        </authorList>
    </citation>
    <scope>NUCLEOTIDE SEQUENCE</scope>
    <source>
        <strain evidence="2">ATCC 10048</strain>
    </source>
</reference>
<dbReference type="InterPro" id="IPR055259">
    <property type="entry name" value="YkvP/CgeB_Glyco_trans-like"/>
</dbReference>
<dbReference type="EMBL" id="JAPTMY010000034">
    <property type="protein sequence ID" value="MCZ0858937.1"/>
    <property type="molecule type" value="Genomic_DNA"/>
</dbReference>
<evidence type="ECO:0000313" key="3">
    <source>
        <dbReference type="Proteomes" id="UP001072034"/>
    </source>
</evidence>
<dbReference type="EC" id="2.4.-.-" evidence="2"/>
<sequence>MFRRVARSLRVPLWHLRHGGLTGLKEYRRRRRASAWARPARRRRGRRGEAAFAEWPVPDPSSAAGRHDVTVGVIADEFTALALQYEWRAVPLTPNRWREQVGDTPIDFLFVESAWHGNADAWRYQVIGPRGPSAHLQDMVAALRSAGVPTVFWNKEDPAHYEEAIDTARLFDWVFTTDETLLDRYRHDLGHNRVDTLPFAAQPAIHNPVRLLGDDGRPAPLRDIAFAGMYFDHKYPERRAQMEILLGAAVDASPRLATGLDIFSRYLGTDPAYQFPAPYDAHVRGSLSYPQMLSAYRGYKTFLNVNSVVSSPSMFARRILEITACGTPVVTTPSVATGKFLPAGALAVVEDRDQAQHVQRALVFNPALRDRMTYLARREIWSHHTYSHRVDAVLTAIGMRERTCRQPTIAPLISTIRPRQVPHVLDTLAAQKQVAQQPIVVTHGFTPDPALTERARDLGLGIDWIEAPASTTLGANYNLMLDHVDADYIAKMDDDDLYSDHYLFEALAAADYARAEVVGKHAHYVHLAAEDITVLRFPDWEHRYSTFVSGPTIVARTDLARQVRFPDTTTGEDTAFLKGCTEAGARIYSATRFGFVQRRRASSASPAHTWDISSAEILSTATVSHWGPPNETEVPGS</sequence>
<dbReference type="GO" id="GO:0016757">
    <property type="term" value="F:glycosyltransferase activity"/>
    <property type="evidence" value="ECO:0007669"/>
    <property type="project" value="UniProtKB-KW"/>
</dbReference>
<accession>A0ABT4IB29</accession>
<feature type="domain" description="Spore protein YkvP/CgeB glycosyl transferase-like" evidence="1">
    <location>
        <begin position="278"/>
        <end position="394"/>
    </location>
</feature>
<dbReference type="SUPFAM" id="SSF53448">
    <property type="entry name" value="Nucleotide-diphospho-sugar transferases"/>
    <property type="match status" value="1"/>
</dbReference>
<evidence type="ECO:0000259" key="1">
    <source>
        <dbReference type="Pfam" id="PF13524"/>
    </source>
</evidence>
<protein>
    <submittedName>
        <fullName evidence="2">Glycosyltransferase</fullName>
        <ecNumber evidence="2">2.4.-.-</ecNumber>
    </submittedName>
</protein>
<dbReference type="InterPro" id="IPR029044">
    <property type="entry name" value="Nucleotide-diphossugar_trans"/>
</dbReference>
<keyword evidence="2" id="KW-0808">Transferase</keyword>
<dbReference type="SUPFAM" id="SSF53756">
    <property type="entry name" value="UDP-Glycosyltransferase/glycogen phosphorylase"/>
    <property type="match status" value="1"/>
</dbReference>
<dbReference type="Pfam" id="PF13524">
    <property type="entry name" value="Glyco_trans_1_2"/>
    <property type="match status" value="1"/>
</dbReference>
<keyword evidence="3" id="KW-1185">Reference proteome</keyword>
<dbReference type="Proteomes" id="UP001072034">
    <property type="component" value="Unassembled WGS sequence"/>
</dbReference>
<organism evidence="2 3">
    <name type="scientific">Actinomyces israelii</name>
    <dbReference type="NCBI Taxonomy" id="1659"/>
    <lineage>
        <taxon>Bacteria</taxon>
        <taxon>Bacillati</taxon>
        <taxon>Actinomycetota</taxon>
        <taxon>Actinomycetes</taxon>
        <taxon>Actinomycetales</taxon>
        <taxon>Actinomycetaceae</taxon>
        <taxon>Actinomyces</taxon>
    </lineage>
</organism>
<comment type="caution">
    <text evidence="2">The sequence shown here is derived from an EMBL/GenBank/DDBJ whole genome shotgun (WGS) entry which is preliminary data.</text>
</comment>
<evidence type="ECO:0000313" key="2">
    <source>
        <dbReference type="EMBL" id="MCZ0858937.1"/>
    </source>
</evidence>